<evidence type="ECO:0000256" key="9">
    <source>
        <dbReference type="ARBA" id="ARBA00023136"/>
    </source>
</evidence>
<name>A0A7N2M546_QUELO</name>
<proteinExistence type="inferred from homology"/>
<dbReference type="FunFam" id="3.80.10.10:FF:000041">
    <property type="entry name" value="LRR receptor-like serine/threonine-protein kinase ERECTA"/>
    <property type="match status" value="1"/>
</dbReference>
<dbReference type="InterPro" id="IPR001611">
    <property type="entry name" value="Leu-rich_rpt"/>
</dbReference>
<dbReference type="EnsemblPlants" id="QL07p034547:mrna">
    <property type="protein sequence ID" value="QL07p034547:mrna"/>
    <property type="gene ID" value="QL07p034547"/>
</dbReference>
<reference evidence="16" key="2">
    <citation type="submission" date="2021-01" db="UniProtKB">
        <authorList>
            <consortium name="EnsemblPlants"/>
        </authorList>
    </citation>
    <scope>IDENTIFICATION</scope>
</reference>
<feature type="signal peptide" evidence="14">
    <location>
        <begin position="1"/>
        <end position="20"/>
    </location>
</feature>
<dbReference type="InParanoid" id="A0A7N2M546"/>
<evidence type="ECO:0000256" key="13">
    <source>
        <dbReference type="SAM" id="Phobius"/>
    </source>
</evidence>
<dbReference type="Gramene" id="QL07p034547:mrna">
    <property type="protein sequence ID" value="QL07p034547:mrna"/>
    <property type="gene ID" value="QL07p034547"/>
</dbReference>
<organism evidence="16 17">
    <name type="scientific">Quercus lobata</name>
    <name type="common">Valley oak</name>
    <dbReference type="NCBI Taxonomy" id="97700"/>
    <lineage>
        <taxon>Eukaryota</taxon>
        <taxon>Viridiplantae</taxon>
        <taxon>Streptophyta</taxon>
        <taxon>Embryophyta</taxon>
        <taxon>Tracheophyta</taxon>
        <taxon>Spermatophyta</taxon>
        <taxon>Magnoliopsida</taxon>
        <taxon>eudicotyledons</taxon>
        <taxon>Gunneridae</taxon>
        <taxon>Pentapetalae</taxon>
        <taxon>rosids</taxon>
        <taxon>fabids</taxon>
        <taxon>Fagales</taxon>
        <taxon>Fagaceae</taxon>
        <taxon>Quercus</taxon>
    </lineage>
</organism>
<dbReference type="PANTHER" id="PTHR48061">
    <property type="entry name" value="LEUCINE-RICH REPEAT RECEPTOR PROTEIN KINASE EMS1-LIKE-RELATED"/>
    <property type="match status" value="1"/>
</dbReference>
<dbReference type="OMA" id="MANEDKV"/>
<dbReference type="GO" id="GO:0005886">
    <property type="term" value="C:plasma membrane"/>
    <property type="evidence" value="ECO:0007669"/>
    <property type="project" value="UniProtKB-SubCell"/>
</dbReference>
<dbReference type="Gene3D" id="3.80.10.10">
    <property type="entry name" value="Ribonuclease Inhibitor"/>
    <property type="match status" value="4"/>
</dbReference>
<dbReference type="Pfam" id="PF12799">
    <property type="entry name" value="LRR_4"/>
    <property type="match status" value="1"/>
</dbReference>
<evidence type="ECO:0000256" key="4">
    <source>
        <dbReference type="ARBA" id="ARBA00022614"/>
    </source>
</evidence>
<sequence length="1342" mass="147869">MWCSPLISLQLSVLAVPAHAVVVPAVLAHAIAVAPHHHSSFVHVLASGERHRRAPQEHEPAKRRRTGEENPLPDIGIARRGVGGCGLVPVVAVDVVAAEVVVSLLLMMMIGFGFGLIRQVTTRVPIPSTAFPYFLLVAITETTLFGGLFPSMWQGRLLAHSMRRPWDAEDRVILGCISRPFGLSLHVFDNNYPRREPWALMTPMKISLFSWLFFVPICSIFLNLGIFVVSQNCLSDQRDLLQRFKNNLQFNHALSTKLVHWNASSNCCSWEGVTCSNGINEGRVIGLNLTKESIYGELVNSSPLFSLQHLQNLSLAFNNFSKSTIPAGFGNLTNLSYLNLSNAGFEGQIPLEISNLKRLVTLDLSISSLWSVSMLKIENPDLAMIVRNFGELKELYLDGVNISASGNNWCEALSSSLGNLTVLSMSNCYLSGPFNSSLSNLHSLSIIRLNFNPFNAPVPEFFANFTNLTSLSLSSCGLYGTFPEKVFRVLTLQTLDLSNNGLLQGSFPEFLPNASIRSLLLSTTNFSGALPDSIGNLTMLSRLDLSNCNFSGSIPKSIANLIQLVYLDMSFNEFNGLIPSFSMAKNLTQINLSHNNLEGSINSTRWEELIKLVNLDLGYNSIGGSIPMSPFSHPSLQKLQLSNNNFSGGLQEFNVSSYPLNTLDLSSNNLEGPLPASVINLQGIKSLLFSYNKFNGSFQLDGIQQLRNLSNLDLSYNKLSINYNGTTSSLLFPHFTTFKLASCNLRKFPDFLRNQSKLNTLDLSKNQIHGEIPNWIWKFNNLTYLNLSHNRLVTLQEPLPNLPSLLSVIDLHSNQLQGKLPDLPPVVQYLDFSMNNFSSVIPTSIGISLNFTIFLSLSSNKFQGEIPQSLCNGTYLLVLDLSNNSLSGAIPQCFYAMSETLGVLNLMRNNLSGTISDKFPGKCGLQTLSLNGNLLHGKLPESLANCSNLEVLDIGNNHIEDVFPCYLKNISRLRVLVLRSNNFSGSIGCDGSNVTWPTLQILDLASNNFTGQFPNKSFSTWKAMMANEDKVVSKLNHLQFRFLHFGQLYYQDMITVTSKGLAIELVKILTIFTSIDISANKLDGSIPEDIGDLKSLYIFNLSHNALTGKIPPSLGNLSELESLDLSSNMLKGEIPMQLVDLTFLAVLNLSFNKLVGWIPQGKQFATFSENSYEGNRGLCGSPLVTKCTNVTAPPPSATQKSEGTSSTTLIGFDWQFILTGLGFGVGAAVFVAPITFWDKGRKWHDDSIDKILLVILPMMGLSYTGCYNAKVEAEEDIEDENTEDSEDNDDDNEMEDEEIRGRYCVICSKLDISRKRVIHDPLCACLNSPRISSFSSASSSSS</sequence>
<dbReference type="Pfam" id="PF00560">
    <property type="entry name" value="LRR_1"/>
    <property type="match status" value="8"/>
</dbReference>
<dbReference type="PRINTS" id="PR00019">
    <property type="entry name" value="LEURICHRPT"/>
</dbReference>
<dbReference type="SMART" id="SM00369">
    <property type="entry name" value="LRR_TYP"/>
    <property type="match status" value="8"/>
</dbReference>
<evidence type="ECO:0000256" key="12">
    <source>
        <dbReference type="SAM" id="MobiDB-lite"/>
    </source>
</evidence>
<evidence type="ECO:0000256" key="5">
    <source>
        <dbReference type="ARBA" id="ARBA00022692"/>
    </source>
</evidence>
<dbReference type="InterPro" id="IPR003591">
    <property type="entry name" value="Leu-rich_rpt_typical-subtyp"/>
</dbReference>
<feature type="transmembrane region" description="Helical" evidence="13">
    <location>
        <begin position="172"/>
        <end position="188"/>
    </location>
</feature>
<feature type="region of interest" description="Disordered" evidence="12">
    <location>
        <begin position="1274"/>
        <end position="1296"/>
    </location>
</feature>
<evidence type="ECO:0000256" key="10">
    <source>
        <dbReference type="ARBA" id="ARBA00023170"/>
    </source>
</evidence>
<dbReference type="FunFam" id="3.80.10.10:FF:000213">
    <property type="entry name" value="Tyrosine-sulfated glycopeptide receptor 1"/>
    <property type="match status" value="2"/>
</dbReference>
<evidence type="ECO:0000256" key="11">
    <source>
        <dbReference type="ARBA" id="ARBA00023180"/>
    </source>
</evidence>
<dbReference type="InterPro" id="IPR032675">
    <property type="entry name" value="LRR_dom_sf"/>
</dbReference>
<keyword evidence="5 13" id="KW-0812">Transmembrane</keyword>
<evidence type="ECO:0000256" key="1">
    <source>
        <dbReference type="ARBA" id="ARBA00004251"/>
    </source>
</evidence>
<reference evidence="16 17" key="1">
    <citation type="journal article" date="2016" name="G3 (Bethesda)">
        <title>First Draft Assembly and Annotation of the Genome of a California Endemic Oak Quercus lobata Nee (Fagaceae).</title>
        <authorList>
            <person name="Sork V.L."/>
            <person name="Fitz-Gibbon S.T."/>
            <person name="Puiu D."/>
            <person name="Crepeau M."/>
            <person name="Gugger P.F."/>
            <person name="Sherman R."/>
            <person name="Stevens K."/>
            <person name="Langley C.H."/>
            <person name="Pellegrini M."/>
            <person name="Salzberg S.L."/>
        </authorList>
    </citation>
    <scope>NUCLEOTIDE SEQUENCE [LARGE SCALE GENOMIC DNA]</scope>
    <source>
        <strain evidence="16 17">cv. SW786</strain>
    </source>
</reference>
<protein>
    <recommendedName>
        <fullName evidence="15">Leucine-rich repeat-containing N-terminal plant-type domain-containing protein</fullName>
    </recommendedName>
</protein>
<feature type="transmembrane region" description="Helical" evidence="13">
    <location>
        <begin position="129"/>
        <end position="152"/>
    </location>
</feature>
<keyword evidence="3" id="KW-1003">Cell membrane</keyword>
<feature type="domain" description="Leucine-rich repeat-containing N-terminal plant-type" evidence="15">
    <location>
        <begin position="235"/>
        <end position="276"/>
    </location>
</feature>
<dbReference type="EMBL" id="LRBV02000007">
    <property type="status" value="NOT_ANNOTATED_CDS"/>
    <property type="molecule type" value="Genomic_DNA"/>
</dbReference>
<dbReference type="InterPro" id="IPR046956">
    <property type="entry name" value="RLP23-like"/>
</dbReference>
<evidence type="ECO:0000259" key="15">
    <source>
        <dbReference type="Pfam" id="PF08263"/>
    </source>
</evidence>
<feature type="chain" id="PRO_5029857750" description="Leucine-rich repeat-containing N-terminal plant-type domain-containing protein" evidence="14">
    <location>
        <begin position="21"/>
        <end position="1342"/>
    </location>
</feature>
<comment type="subcellular location">
    <subcellularLocation>
        <location evidence="1">Cell membrane</location>
        <topology evidence="1">Single-pass type I membrane protein</topology>
    </subcellularLocation>
</comment>
<keyword evidence="4" id="KW-0433">Leucine-rich repeat</keyword>
<dbReference type="Proteomes" id="UP000594261">
    <property type="component" value="Chromosome 7"/>
</dbReference>
<keyword evidence="17" id="KW-1185">Reference proteome</keyword>
<dbReference type="PROSITE" id="PS51450">
    <property type="entry name" value="LRR"/>
    <property type="match status" value="1"/>
</dbReference>
<dbReference type="SUPFAM" id="SSF52058">
    <property type="entry name" value="L domain-like"/>
    <property type="match status" value="2"/>
</dbReference>
<evidence type="ECO:0000313" key="16">
    <source>
        <dbReference type="EnsemblPlants" id="QL07p034547:mrna"/>
    </source>
</evidence>
<dbReference type="SUPFAM" id="SSF52047">
    <property type="entry name" value="RNI-like"/>
    <property type="match status" value="2"/>
</dbReference>
<dbReference type="Pfam" id="PF08263">
    <property type="entry name" value="LRRNT_2"/>
    <property type="match status" value="1"/>
</dbReference>
<keyword evidence="8 13" id="KW-1133">Transmembrane helix</keyword>
<evidence type="ECO:0000256" key="2">
    <source>
        <dbReference type="ARBA" id="ARBA00009592"/>
    </source>
</evidence>
<dbReference type="Pfam" id="PF13855">
    <property type="entry name" value="LRR_8"/>
    <property type="match status" value="1"/>
</dbReference>
<keyword evidence="7" id="KW-0677">Repeat</keyword>
<dbReference type="InterPro" id="IPR013210">
    <property type="entry name" value="LRR_N_plant-typ"/>
</dbReference>
<feature type="region of interest" description="Disordered" evidence="12">
    <location>
        <begin position="51"/>
        <end position="72"/>
    </location>
</feature>
<feature type="transmembrane region" description="Helical" evidence="13">
    <location>
        <begin position="96"/>
        <end position="117"/>
    </location>
</feature>
<keyword evidence="10" id="KW-0675">Receptor</keyword>
<feature type="transmembrane region" description="Helical" evidence="13">
    <location>
        <begin position="1214"/>
        <end position="1237"/>
    </location>
</feature>
<accession>A0A7N2M546</accession>
<evidence type="ECO:0000313" key="17">
    <source>
        <dbReference type="Proteomes" id="UP000594261"/>
    </source>
</evidence>
<evidence type="ECO:0000256" key="3">
    <source>
        <dbReference type="ARBA" id="ARBA00022475"/>
    </source>
</evidence>
<evidence type="ECO:0000256" key="14">
    <source>
        <dbReference type="SAM" id="SignalP"/>
    </source>
</evidence>
<comment type="similarity">
    <text evidence="2">Belongs to the RLP family.</text>
</comment>
<feature type="transmembrane region" description="Helical" evidence="13">
    <location>
        <begin position="208"/>
        <end position="229"/>
    </location>
</feature>
<keyword evidence="9 13" id="KW-0472">Membrane</keyword>
<keyword evidence="6 14" id="KW-0732">Signal</keyword>
<dbReference type="InterPro" id="IPR025875">
    <property type="entry name" value="Leu-rich_rpt_4"/>
</dbReference>
<keyword evidence="11" id="KW-0325">Glycoprotein</keyword>
<evidence type="ECO:0000256" key="7">
    <source>
        <dbReference type="ARBA" id="ARBA00022737"/>
    </source>
</evidence>
<dbReference type="PANTHER" id="PTHR48061:SF2">
    <property type="entry name" value="RECEPTOR LIKE PROTEIN 30-LIKE"/>
    <property type="match status" value="1"/>
</dbReference>
<evidence type="ECO:0000256" key="6">
    <source>
        <dbReference type="ARBA" id="ARBA00022729"/>
    </source>
</evidence>
<evidence type="ECO:0000256" key="8">
    <source>
        <dbReference type="ARBA" id="ARBA00022989"/>
    </source>
</evidence>